<evidence type="ECO:0000313" key="4">
    <source>
        <dbReference type="Proteomes" id="UP001141327"/>
    </source>
</evidence>
<reference evidence="3" key="1">
    <citation type="journal article" date="2022" name="bioRxiv">
        <title>Genomics of Preaxostyla Flagellates Illuminates Evolutionary Transitions and the Path Towards Mitochondrial Loss.</title>
        <authorList>
            <person name="Novak L.V.F."/>
            <person name="Treitli S.C."/>
            <person name="Pyrih J."/>
            <person name="Halakuc P."/>
            <person name="Pipaliya S.V."/>
            <person name="Vacek V."/>
            <person name="Brzon O."/>
            <person name="Soukal P."/>
            <person name="Eme L."/>
            <person name="Dacks J.B."/>
            <person name="Karnkowska A."/>
            <person name="Elias M."/>
            <person name="Hampl V."/>
        </authorList>
    </citation>
    <scope>NUCLEOTIDE SEQUENCE</scope>
    <source>
        <strain evidence="3">RCP-MX</strain>
    </source>
</reference>
<evidence type="ECO:0000256" key="1">
    <source>
        <dbReference type="SAM" id="MobiDB-lite"/>
    </source>
</evidence>
<evidence type="ECO:0000256" key="2">
    <source>
        <dbReference type="SAM" id="SignalP"/>
    </source>
</evidence>
<sequence>MKRPLRLLLLSGAALGAVVAGTWAYRKYHHKQSPRRIKDRPVVARLPNSTLLAFRATEKAGIAISCIKYPSLRKAIFSQLNTDVVMRQIGAAHESSEKDALYAELKTLCFARLVSALYSTTLTCITFRVQSSILARRLRQQQLSGAQVDTTPGSGITEGIQERYMEMLFAHFLENAQGLGLLVEQVRQAVRWVLQEVTLDHLTTLDECITLVEAIFTRLESLLGPDLPRPVSISTSPPPDVTATRGGGDAADGMRRAASTPVVLPTALPDREPRIPPVFRFIFPGRGTAPPPPATPAPPLPPVLQSLLRDTAEVLASEPLVSAFTMALRTGCAFVRLTLEAEFAKSAATSLLSEPTNPQMPWDLAAASHPPAPSTPSAAGVIPAAVAAAPRATYFEHLHATPELQKLSLMLFAPGFVDSAPLAH</sequence>
<proteinExistence type="predicted"/>
<evidence type="ECO:0008006" key="5">
    <source>
        <dbReference type="Google" id="ProtNLM"/>
    </source>
</evidence>
<feature type="signal peptide" evidence="2">
    <location>
        <begin position="1"/>
        <end position="20"/>
    </location>
</feature>
<keyword evidence="2" id="KW-0732">Signal</keyword>
<keyword evidence="4" id="KW-1185">Reference proteome</keyword>
<accession>A0ABQ8UHP2</accession>
<dbReference type="PANTHER" id="PTHR28080">
    <property type="entry name" value="PEROXISOMAL BIOGENESIS FACTOR 3"/>
    <property type="match status" value="1"/>
</dbReference>
<name>A0ABQ8UHP2_9EUKA</name>
<dbReference type="PANTHER" id="PTHR28080:SF1">
    <property type="entry name" value="PEROXISOMAL BIOGENESIS FACTOR 3"/>
    <property type="match status" value="1"/>
</dbReference>
<comment type="caution">
    <text evidence="3">The sequence shown here is derived from an EMBL/GenBank/DDBJ whole genome shotgun (WGS) entry which is preliminary data.</text>
</comment>
<feature type="chain" id="PRO_5046615413" description="Peroxisomal assembly protein PEX3" evidence="2">
    <location>
        <begin position="21"/>
        <end position="424"/>
    </location>
</feature>
<organism evidence="3 4">
    <name type="scientific">Paratrimastix pyriformis</name>
    <dbReference type="NCBI Taxonomy" id="342808"/>
    <lineage>
        <taxon>Eukaryota</taxon>
        <taxon>Metamonada</taxon>
        <taxon>Preaxostyla</taxon>
        <taxon>Paratrimastigidae</taxon>
        <taxon>Paratrimastix</taxon>
    </lineage>
</organism>
<protein>
    <recommendedName>
        <fullName evidence="5">Peroxisomal assembly protein PEX3</fullName>
    </recommendedName>
</protein>
<feature type="region of interest" description="Disordered" evidence="1">
    <location>
        <begin position="230"/>
        <end position="255"/>
    </location>
</feature>
<dbReference type="InterPro" id="IPR006966">
    <property type="entry name" value="Peroxin-3"/>
</dbReference>
<dbReference type="Proteomes" id="UP001141327">
    <property type="component" value="Unassembled WGS sequence"/>
</dbReference>
<dbReference type="EMBL" id="JAPMOS010000026">
    <property type="protein sequence ID" value="KAJ4458729.1"/>
    <property type="molecule type" value="Genomic_DNA"/>
</dbReference>
<gene>
    <name evidence="3" type="ORF">PAPYR_5495</name>
</gene>
<evidence type="ECO:0000313" key="3">
    <source>
        <dbReference type="EMBL" id="KAJ4458729.1"/>
    </source>
</evidence>